<reference evidence="1 2" key="1">
    <citation type="submission" date="2011-09" db="EMBL/GenBank/DDBJ databases">
        <title>The draft genome of Treponema saccharophilum DSM 2985.</title>
        <authorList>
            <consortium name="US DOE Joint Genome Institute (JGI-PGF)"/>
            <person name="Lucas S."/>
            <person name="Copeland A."/>
            <person name="Lapidus A."/>
            <person name="Glavina del Rio T."/>
            <person name="Dalin E."/>
            <person name="Tice H."/>
            <person name="Bruce D."/>
            <person name="Goodwin L."/>
            <person name="Pitluck S."/>
            <person name="Peters L."/>
            <person name="Kyrpides N."/>
            <person name="Mavromatis K."/>
            <person name="Ivanova N."/>
            <person name="Markowitz V."/>
            <person name="Cheng J.-F."/>
            <person name="Hugenholtz P."/>
            <person name="Woyke T."/>
            <person name="Wu D."/>
            <person name="Gronow S."/>
            <person name="Wellnitz S."/>
            <person name="Brambilla E."/>
            <person name="Klenk H.-P."/>
            <person name="Eisen J.A."/>
        </authorList>
    </citation>
    <scope>NUCLEOTIDE SEQUENCE [LARGE SCALE GENOMIC DNA]</scope>
    <source>
        <strain evidence="1 2">DSM 2985</strain>
    </source>
</reference>
<sequence>MRTGALAAVLVTLVAFEGVRAARSASERKSETEKIDFTVRRGTDGWTDCGKFTAAEKLTSISAKGLPEGAEISLAKDGGAKAEKIQEVPGKSAIFRTDAGEEYTVSVRIPVPETSDRGISIKAYRAKKSDGTGAGS</sequence>
<dbReference type="AlphaFoldDB" id="H7EHC6"/>
<name>H7EHC6_9SPIR</name>
<protein>
    <submittedName>
        <fullName evidence="1">Uncharacterized protein</fullName>
    </submittedName>
</protein>
<gene>
    <name evidence="1" type="ORF">TresaDRAFT_2500</name>
</gene>
<evidence type="ECO:0000313" key="1">
    <source>
        <dbReference type="EMBL" id="EIC03046.1"/>
    </source>
</evidence>
<evidence type="ECO:0000313" key="2">
    <source>
        <dbReference type="Proteomes" id="UP000003571"/>
    </source>
</evidence>
<accession>H7EHC6</accession>
<dbReference type="STRING" id="907348.TresaDRAFT_2500"/>
<organism evidence="1 2">
    <name type="scientific">Treponema saccharophilum DSM 2985</name>
    <dbReference type="NCBI Taxonomy" id="907348"/>
    <lineage>
        <taxon>Bacteria</taxon>
        <taxon>Pseudomonadati</taxon>
        <taxon>Spirochaetota</taxon>
        <taxon>Spirochaetia</taxon>
        <taxon>Spirochaetales</taxon>
        <taxon>Treponemataceae</taxon>
        <taxon>Treponema</taxon>
    </lineage>
</organism>
<dbReference type="RefSeq" id="WP_002701970.1">
    <property type="nucleotide sequence ID" value="NZ_AGRW01000025.1"/>
</dbReference>
<dbReference type="PATRIC" id="fig|907348.3.peg.186"/>
<dbReference type="Proteomes" id="UP000003571">
    <property type="component" value="Unassembled WGS sequence"/>
</dbReference>
<proteinExistence type="predicted"/>
<dbReference type="EMBL" id="AGRW01000025">
    <property type="protein sequence ID" value="EIC03046.1"/>
    <property type="molecule type" value="Genomic_DNA"/>
</dbReference>
<comment type="caution">
    <text evidence="1">The sequence shown here is derived from an EMBL/GenBank/DDBJ whole genome shotgun (WGS) entry which is preliminary data.</text>
</comment>
<keyword evidence="2" id="KW-1185">Reference proteome</keyword>